<dbReference type="Proteomes" id="UP001058461">
    <property type="component" value="Chromosome"/>
</dbReference>
<keyword evidence="4 8" id="KW-0812">Transmembrane</keyword>
<evidence type="ECO:0000256" key="2">
    <source>
        <dbReference type="ARBA" id="ARBA00022519"/>
    </source>
</evidence>
<organism evidence="12 13">
    <name type="scientific">Marinobacterium rhizophilum</name>
    <dbReference type="NCBI Taxonomy" id="420402"/>
    <lineage>
        <taxon>Bacteria</taxon>
        <taxon>Pseudomonadati</taxon>
        <taxon>Pseudomonadota</taxon>
        <taxon>Gammaproteobacteria</taxon>
        <taxon>Oceanospirillales</taxon>
        <taxon>Oceanospirillaceae</taxon>
        <taxon>Marinobacterium</taxon>
    </lineage>
</organism>
<feature type="region of interest" description="Disordered" evidence="10">
    <location>
        <begin position="267"/>
        <end position="328"/>
    </location>
</feature>
<sequence length="478" mass="51623">MEISLREWLVIGGVVVIALIIFDGWRRVRGGRNSLRMDIDRKLRDLPDEPVESSNNPELPYGGARPISGDAPEFVPKRKPSAAYTAKMATQAAPATERAHEQATERHERIEPTFGLADDDKVAAKPAPQSPASEPGTAARVAPVPDVAPAAFDTPAPPAVPPEPATPAPARRPVPGAEVDPLFDEPAEDDYPAPPPAQPAVSRPASPPEAPAPRSPAGTPASERMSRRTAADAPAAVDFGETDPLFDELPEQPALDLEKPIPLLMERNRQPRRGAAAPESRQAEVEPARRKAKPEAPQQDLLFGAATEAADDVDPGETASTRARHGESVPKPENVLVITAVSTAEGGFPGGLLHRLLAACDLHFGDMAIFHRHEDGSDTGPVQFSMANAVNPGTFDLATIDQMRTPAVTFFMSMEEPRDVMNAFECMLATAETLAEHLDGDLLDENRSVLRPQTKEHYRQRIRDFEMHNRSRRGGSRA</sequence>
<feature type="compositionally biased region" description="Pro residues" evidence="10">
    <location>
        <begin position="155"/>
        <end position="172"/>
    </location>
</feature>
<dbReference type="SUPFAM" id="SSF64383">
    <property type="entry name" value="Cell-division protein ZipA, C-terminal domain"/>
    <property type="match status" value="1"/>
</dbReference>
<dbReference type="InterPro" id="IPR007449">
    <property type="entry name" value="ZipA_FtsZ-bd_C"/>
</dbReference>
<comment type="function">
    <text evidence="8 9">Essential cell division protein that stabilizes the FtsZ protofilaments by cross-linking them and that serves as a cytoplasmic membrane anchor for the Z ring. Also required for the recruitment to the septal ring of downstream cell division proteins.</text>
</comment>
<evidence type="ECO:0000256" key="8">
    <source>
        <dbReference type="HAMAP-Rule" id="MF_00509"/>
    </source>
</evidence>
<evidence type="ECO:0000313" key="13">
    <source>
        <dbReference type="Proteomes" id="UP001058461"/>
    </source>
</evidence>
<feature type="compositionally biased region" description="Basic and acidic residues" evidence="10">
    <location>
        <begin position="97"/>
        <end position="111"/>
    </location>
</feature>
<dbReference type="Gene3D" id="3.30.1400.10">
    <property type="entry name" value="ZipA, C-terminal FtsZ-binding domain"/>
    <property type="match status" value="1"/>
</dbReference>
<feature type="transmembrane region" description="Helical" evidence="8">
    <location>
        <begin position="6"/>
        <end position="25"/>
    </location>
</feature>
<accession>A0ABY5HEJ3</accession>
<keyword evidence="13" id="KW-1185">Reference proteome</keyword>
<feature type="compositionally biased region" description="Pro residues" evidence="10">
    <location>
        <begin position="205"/>
        <end position="214"/>
    </location>
</feature>
<evidence type="ECO:0000256" key="5">
    <source>
        <dbReference type="ARBA" id="ARBA00022989"/>
    </source>
</evidence>
<feature type="region of interest" description="Disordered" evidence="10">
    <location>
        <begin position="90"/>
        <end position="253"/>
    </location>
</feature>
<comment type="similarity">
    <text evidence="8 9">Belongs to the ZipA family.</text>
</comment>
<keyword evidence="3 8" id="KW-0132">Cell division</keyword>
<dbReference type="SMART" id="SM00771">
    <property type="entry name" value="ZipA_C"/>
    <property type="match status" value="1"/>
</dbReference>
<feature type="domain" description="ZipA C-terminal FtsZ-binding" evidence="11">
    <location>
        <begin position="332"/>
        <end position="462"/>
    </location>
</feature>
<name>A0ABY5HEJ3_9GAMM</name>
<keyword evidence="7 8" id="KW-0131">Cell cycle</keyword>
<evidence type="ECO:0000256" key="10">
    <source>
        <dbReference type="SAM" id="MobiDB-lite"/>
    </source>
</evidence>
<dbReference type="NCBIfam" id="TIGR02205">
    <property type="entry name" value="septum_zipA"/>
    <property type="match status" value="1"/>
</dbReference>
<evidence type="ECO:0000256" key="7">
    <source>
        <dbReference type="ARBA" id="ARBA00023306"/>
    </source>
</evidence>
<proteinExistence type="inferred from homology"/>
<keyword evidence="6 8" id="KW-0472">Membrane</keyword>
<reference evidence="12" key="1">
    <citation type="submission" date="2021-04" db="EMBL/GenBank/DDBJ databases">
        <title>Oceanospirillales bacteria with DddD are important DMSP degraders in coastal seawater.</title>
        <authorList>
            <person name="Liu J."/>
        </authorList>
    </citation>
    <scope>NUCLEOTIDE SEQUENCE</scope>
    <source>
        <strain evidence="12">D13-1</strain>
    </source>
</reference>
<dbReference type="InterPro" id="IPR011919">
    <property type="entry name" value="Cell_div_ZipA"/>
</dbReference>
<comment type="subunit">
    <text evidence="8">Interacts with FtsZ via their C-terminal domains.</text>
</comment>
<dbReference type="GO" id="GO:0051301">
    <property type="term" value="P:cell division"/>
    <property type="evidence" value="ECO:0007669"/>
    <property type="project" value="UniProtKB-KW"/>
</dbReference>
<protein>
    <recommendedName>
        <fullName evidence="8 9">Cell division protein ZipA</fullName>
    </recommendedName>
</protein>
<evidence type="ECO:0000259" key="11">
    <source>
        <dbReference type="SMART" id="SM00771"/>
    </source>
</evidence>
<keyword evidence="2 8" id="KW-0997">Cell inner membrane</keyword>
<keyword evidence="5 8" id="KW-1133">Transmembrane helix</keyword>
<evidence type="ECO:0000256" key="4">
    <source>
        <dbReference type="ARBA" id="ARBA00022692"/>
    </source>
</evidence>
<dbReference type="RefSeq" id="WP_255852009.1">
    <property type="nucleotide sequence ID" value="NZ_CP073347.1"/>
</dbReference>
<feature type="compositionally biased region" description="Acidic residues" evidence="10">
    <location>
        <begin position="240"/>
        <end position="250"/>
    </location>
</feature>
<dbReference type="PANTHER" id="PTHR38685">
    <property type="entry name" value="CELL DIVISION PROTEIN ZIPA"/>
    <property type="match status" value="1"/>
</dbReference>
<evidence type="ECO:0000313" key="12">
    <source>
        <dbReference type="EMBL" id="UTW10008.1"/>
    </source>
</evidence>
<evidence type="ECO:0000256" key="6">
    <source>
        <dbReference type="ARBA" id="ARBA00023136"/>
    </source>
</evidence>
<dbReference type="EMBL" id="CP073347">
    <property type="protein sequence ID" value="UTW10008.1"/>
    <property type="molecule type" value="Genomic_DNA"/>
</dbReference>
<feature type="compositionally biased region" description="Low complexity" evidence="10">
    <location>
        <begin position="138"/>
        <end position="154"/>
    </location>
</feature>
<dbReference type="Pfam" id="PF04354">
    <property type="entry name" value="ZipA_C"/>
    <property type="match status" value="1"/>
</dbReference>
<feature type="region of interest" description="Disordered" evidence="10">
    <location>
        <begin position="46"/>
        <end position="73"/>
    </location>
</feature>
<evidence type="ECO:0000256" key="9">
    <source>
        <dbReference type="RuleBase" id="RU003612"/>
    </source>
</evidence>
<feature type="compositionally biased region" description="Acidic residues" evidence="10">
    <location>
        <begin position="181"/>
        <end position="191"/>
    </location>
</feature>
<evidence type="ECO:0000256" key="3">
    <source>
        <dbReference type="ARBA" id="ARBA00022618"/>
    </source>
</evidence>
<dbReference type="HAMAP" id="MF_00509">
    <property type="entry name" value="ZipA"/>
    <property type="match status" value="1"/>
</dbReference>
<gene>
    <name evidence="8 12" type="primary">zipA</name>
    <name evidence="12" type="ORF">KDW95_11805</name>
</gene>
<comment type="subcellular location">
    <subcellularLocation>
        <location evidence="8">Cell inner membrane</location>
        <topology evidence="8">Single-pass type I membrane protein</topology>
    </subcellularLocation>
    <text evidence="8">Localizes to the Z ring in an FtsZ-dependent manner.</text>
</comment>
<dbReference type="InterPro" id="IPR036765">
    <property type="entry name" value="ZipA_FtsZ-bd_C_sf"/>
</dbReference>
<evidence type="ECO:0000256" key="1">
    <source>
        <dbReference type="ARBA" id="ARBA00022475"/>
    </source>
</evidence>
<keyword evidence="1 8" id="KW-1003">Cell membrane</keyword>
<dbReference type="PANTHER" id="PTHR38685:SF1">
    <property type="entry name" value="CELL DIVISION PROTEIN ZIPA"/>
    <property type="match status" value="1"/>
</dbReference>